<reference evidence="1" key="2">
    <citation type="submission" date="2020-09" db="EMBL/GenBank/DDBJ databases">
        <authorList>
            <person name="Sun Q."/>
            <person name="Zhou Y."/>
        </authorList>
    </citation>
    <scope>NUCLEOTIDE SEQUENCE</scope>
    <source>
        <strain evidence="1">CGMCC 1.15371</strain>
    </source>
</reference>
<sequence length="183" mass="20193">MKKHVLVVGGTGMLKKVSIWLAQQGYAVSVMGRNQERLQAVVEAADGEGDIHPVAIDYRQTDLFNTMLETIQVQRGAIHLVVSWIHSDAPEAFDTLIKGVNGSETNVWRLFRVRGSAAYLSKPLVAIPNHCLYREILLGFIVEESGASRWLTHDEIAGGVIEAIQTDRGKSIVGQLAPWDQHP</sequence>
<gene>
    <name evidence="1" type="ORF">GCM10011391_14660</name>
</gene>
<proteinExistence type="predicted"/>
<dbReference type="Pfam" id="PF00106">
    <property type="entry name" value="adh_short"/>
    <property type="match status" value="1"/>
</dbReference>
<dbReference type="InterPro" id="IPR036291">
    <property type="entry name" value="NAD(P)-bd_dom_sf"/>
</dbReference>
<dbReference type="Proteomes" id="UP000628775">
    <property type="component" value="Unassembled WGS sequence"/>
</dbReference>
<keyword evidence="2" id="KW-1185">Reference proteome</keyword>
<organism evidence="1 2">
    <name type="scientific">Pullulanibacillus camelliae</name>
    <dbReference type="NCBI Taxonomy" id="1707096"/>
    <lineage>
        <taxon>Bacteria</taxon>
        <taxon>Bacillati</taxon>
        <taxon>Bacillota</taxon>
        <taxon>Bacilli</taxon>
        <taxon>Bacillales</taxon>
        <taxon>Sporolactobacillaceae</taxon>
        <taxon>Pullulanibacillus</taxon>
    </lineage>
</organism>
<dbReference type="Gene3D" id="3.40.50.720">
    <property type="entry name" value="NAD(P)-binding Rossmann-like Domain"/>
    <property type="match status" value="1"/>
</dbReference>
<name>A0A8J2VVG6_9BACL</name>
<dbReference type="EMBL" id="BMIR01000005">
    <property type="protein sequence ID" value="GGE36841.1"/>
    <property type="molecule type" value="Genomic_DNA"/>
</dbReference>
<accession>A0A8J2VVG6</accession>
<dbReference type="InterPro" id="IPR002347">
    <property type="entry name" value="SDR_fam"/>
</dbReference>
<dbReference type="SUPFAM" id="SSF51735">
    <property type="entry name" value="NAD(P)-binding Rossmann-fold domains"/>
    <property type="match status" value="1"/>
</dbReference>
<comment type="caution">
    <text evidence="1">The sequence shown here is derived from an EMBL/GenBank/DDBJ whole genome shotgun (WGS) entry which is preliminary data.</text>
</comment>
<dbReference type="NCBIfam" id="NF006168">
    <property type="entry name" value="PRK08309.1"/>
    <property type="match status" value="1"/>
</dbReference>
<protein>
    <submittedName>
        <fullName evidence="1">Short-chain dehydrogenase</fullName>
    </submittedName>
</protein>
<dbReference type="RefSeq" id="WP_188691437.1">
    <property type="nucleotide sequence ID" value="NZ_BMIR01000005.1"/>
</dbReference>
<reference evidence="1" key="1">
    <citation type="journal article" date="2014" name="Int. J. Syst. Evol. Microbiol.">
        <title>Complete genome sequence of Corynebacterium casei LMG S-19264T (=DSM 44701T), isolated from a smear-ripened cheese.</title>
        <authorList>
            <consortium name="US DOE Joint Genome Institute (JGI-PGF)"/>
            <person name="Walter F."/>
            <person name="Albersmeier A."/>
            <person name="Kalinowski J."/>
            <person name="Ruckert C."/>
        </authorList>
    </citation>
    <scope>NUCLEOTIDE SEQUENCE</scope>
    <source>
        <strain evidence="1">CGMCC 1.15371</strain>
    </source>
</reference>
<evidence type="ECO:0000313" key="2">
    <source>
        <dbReference type="Proteomes" id="UP000628775"/>
    </source>
</evidence>
<dbReference type="AlphaFoldDB" id="A0A8J2VVG6"/>
<evidence type="ECO:0000313" key="1">
    <source>
        <dbReference type="EMBL" id="GGE36841.1"/>
    </source>
</evidence>